<dbReference type="InterPro" id="IPR004843">
    <property type="entry name" value="Calcineurin-like_PHP"/>
</dbReference>
<comment type="caution">
    <text evidence="2">The sequence shown here is derived from an EMBL/GenBank/DDBJ whole genome shotgun (WGS) entry which is preliminary data.</text>
</comment>
<dbReference type="PATRIC" id="fig|206506.3.peg.2000"/>
<protein>
    <recommendedName>
        <fullName evidence="1">Calcineurin-like phosphoesterase domain-containing protein</fullName>
    </recommendedName>
</protein>
<reference evidence="2 3" key="1">
    <citation type="submission" date="2015-04" db="EMBL/GenBank/DDBJ databases">
        <title>Genome sequence of Kerstersia gyiorum CG1.</title>
        <authorList>
            <person name="Greninger A.L."/>
            <person name="Kozyreva V."/>
            <person name="Chaturvedi V."/>
        </authorList>
    </citation>
    <scope>NUCLEOTIDE SEQUENCE [LARGE SCALE GENOMIC DNA]</scope>
    <source>
        <strain evidence="2 3">CG1</strain>
    </source>
</reference>
<gene>
    <name evidence="2" type="ORF">AAV32_09335</name>
</gene>
<dbReference type="SUPFAM" id="SSF56300">
    <property type="entry name" value="Metallo-dependent phosphatases"/>
    <property type="match status" value="1"/>
</dbReference>
<evidence type="ECO:0000313" key="3">
    <source>
        <dbReference type="Proteomes" id="UP000078084"/>
    </source>
</evidence>
<dbReference type="Pfam" id="PF00149">
    <property type="entry name" value="Metallophos"/>
    <property type="match status" value="1"/>
</dbReference>
<dbReference type="PANTHER" id="PTHR42850:SF4">
    <property type="entry name" value="ZINC-DEPENDENT ENDOPOLYPHOSPHATASE"/>
    <property type="match status" value="1"/>
</dbReference>
<dbReference type="PANTHER" id="PTHR42850">
    <property type="entry name" value="METALLOPHOSPHOESTERASE"/>
    <property type="match status" value="1"/>
</dbReference>
<dbReference type="InterPro" id="IPR029052">
    <property type="entry name" value="Metallo-depent_PP-like"/>
</dbReference>
<dbReference type="GO" id="GO:0005737">
    <property type="term" value="C:cytoplasm"/>
    <property type="evidence" value="ECO:0007669"/>
    <property type="project" value="TreeGrafter"/>
</dbReference>
<name>A0A171KSA9_9BURK</name>
<keyword evidence="3" id="KW-1185">Reference proteome</keyword>
<dbReference type="Gene3D" id="3.60.21.10">
    <property type="match status" value="1"/>
</dbReference>
<dbReference type="EMBL" id="LBNE01000005">
    <property type="protein sequence ID" value="KKO71776.1"/>
    <property type="molecule type" value="Genomic_DNA"/>
</dbReference>
<dbReference type="InterPro" id="IPR050126">
    <property type="entry name" value="Ap4A_hydrolase"/>
</dbReference>
<evidence type="ECO:0000259" key="1">
    <source>
        <dbReference type="Pfam" id="PF00149"/>
    </source>
</evidence>
<dbReference type="Proteomes" id="UP000078084">
    <property type="component" value="Unassembled WGS sequence"/>
</dbReference>
<dbReference type="AlphaFoldDB" id="A0A171KSA9"/>
<accession>A0A171KSA9</accession>
<organism evidence="2 3">
    <name type="scientific">Kerstersia gyiorum</name>
    <dbReference type="NCBI Taxonomy" id="206506"/>
    <lineage>
        <taxon>Bacteria</taxon>
        <taxon>Pseudomonadati</taxon>
        <taxon>Pseudomonadota</taxon>
        <taxon>Betaproteobacteria</taxon>
        <taxon>Burkholderiales</taxon>
        <taxon>Alcaligenaceae</taxon>
        <taxon>Kerstersia</taxon>
    </lineage>
</organism>
<sequence length="238" mass="26075">MAMKLQHFTINRGGRDFAVGDIHGCYAKLQAVLLSIGFDCTRDRLFAVGDLVDRGPENAAVLEWLARPWFYSVMGNHDNMALRWPNGCMQEANYRENGGAWNIDQPRAAQERIAQAMAELPFAIEIETSAGLVGLVHADVPRSSWQAFTAALLGEHGTAKARNVSSMAMWSRERIGANNISGVAGVRAVVAGHTPLTEPLVLGNVYHIDTGAVFGREFTILNLETLEFVRCPVVPLTR</sequence>
<dbReference type="STRING" id="206506.AAV32_09335"/>
<proteinExistence type="predicted"/>
<evidence type="ECO:0000313" key="2">
    <source>
        <dbReference type="EMBL" id="KKO71776.1"/>
    </source>
</evidence>
<dbReference type="GO" id="GO:0016791">
    <property type="term" value="F:phosphatase activity"/>
    <property type="evidence" value="ECO:0007669"/>
    <property type="project" value="TreeGrafter"/>
</dbReference>
<feature type="domain" description="Calcineurin-like phosphoesterase" evidence="1">
    <location>
        <begin position="18"/>
        <end position="98"/>
    </location>
</feature>